<dbReference type="Gene3D" id="1.10.645.10">
    <property type="entry name" value="Cytochrome-c3 Hydrogenase, chain B"/>
    <property type="match status" value="1"/>
</dbReference>
<name>A0ABQ3YEY8_9ACTN</name>
<keyword evidence="7" id="KW-1185">Reference proteome</keyword>
<evidence type="ECO:0000256" key="5">
    <source>
        <dbReference type="ARBA" id="ARBA00023002"/>
    </source>
</evidence>
<evidence type="ECO:0000256" key="1">
    <source>
        <dbReference type="ARBA" id="ARBA00001967"/>
    </source>
</evidence>
<reference evidence="6 7" key="1">
    <citation type="submission" date="2021-01" db="EMBL/GenBank/DDBJ databases">
        <title>Whole genome shotgun sequence of Actinoplanes deccanensis NBRC 13994.</title>
        <authorList>
            <person name="Komaki H."/>
            <person name="Tamura T."/>
        </authorList>
    </citation>
    <scope>NUCLEOTIDE SEQUENCE [LARGE SCALE GENOMIC DNA]</scope>
    <source>
        <strain evidence="6 7">NBRC 13994</strain>
    </source>
</reference>
<dbReference type="InterPro" id="IPR001501">
    <property type="entry name" value="Ni-dep_hyd_lsu"/>
</dbReference>
<dbReference type="SUPFAM" id="SSF56762">
    <property type="entry name" value="HydB/Nqo4-like"/>
    <property type="match status" value="1"/>
</dbReference>
<gene>
    <name evidence="6" type="ORF">Ade02nite_71310</name>
</gene>
<evidence type="ECO:0000256" key="4">
    <source>
        <dbReference type="ARBA" id="ARBA00022723"/>
    </source>
</evidence>
<evidence type="ECO:0000313" key="6">
    <source>
        <dbReference type="EMBL" id="GID78490.1"/>
    </source>
</evidence>
<dbReference type="Proteomes" id="UP000609879">
    <property type="component" value="Unassembled WGS sequence"/>
</dbReference>
<comment type="similarity">
    <text evidence="2">Belongs to the [NiFe]/[NiFeSe] hydrogenase large subunit family.</text>
</comment>
<keyword evidence="5" id="KW-0560">Oxidoreductase</keyword>
<dbReference type="PROSITE" id="PS00508">
    <property type="entry name" value="NI_HGENASE_L_2"/>
    <property type="match status" value="1"/>
</dbReference>
<accession>A0ABQ3YEY8</accession>
<dbReference type="InterPro" id="IPR029014">
    <property type="entry name" value="NiFe-Hase_large"/>
</dbReference>
<comment type="caution">
    <text evidence="6">The sequence shown here is derived from an EMBL/GenBank/DDBJ whole genome shotgun (WGS) entry which is preliminary data.</text>
</comment>
<dbReference type="PANTHER" id="PTHR43600:SF2">
    <property type="entry name" value="F420-NON-REDUCING HYDROGENASE VHU SUBUNIT A"/>
    <property type="match status" value="1"/>
</dbReference>
<dbReference type="RefSeq" id="WP_203773438.1">
    <property type="nucleotide sequence ID" value="NZ_BAAABO010000038.1"/>
</dbReference>
<evidence type="ECO:0000256" key="2">
    <source>
        <dbReference type="ARBA" id="ARBA00009292"/>
    </source>
</evidence>
<organism evidence="6 7">
    <name type="scientific">Paractinoplanes deccanensis</name>
    <dbReference type="NCBI Taxonomy" id="113561"/>
    <lineage>
        <taxon>Bacteria</taxon>
        <taxon>Bacillati</taxon>
        <taxon>Actinomycetota</taxon>
        <taxon>Actinomycetes</taxon>
        <taxon>Micromonosporales</taxon>
        <taxon>Micromonosporaceae</taxon>
        <taxon>Paractinoplanes</taxon>
    </lineage>
</organism>
<dbReference type="PANTHER" id="PTHR43600">
    <property type="entry name" value="COENZYME F420 HYDROGENASE, SUBUNIT ALPHA"/>
    <property type="match status" value="1"/>
</dbReference>
<keyword evidence="3" id="KW-0533">Nickel</keyword>
<protein>
    <submittedName>
        <fullName evidence="6">Ni/Fe hydrogenase subunit alpha</fullName>
    </submittedName>
</protein>
<dbReference type="InterPro" id="IPR018194">
    <property type="entry name" value="Ni-dep_hyd_lsu_Ni_BS"/>
</dbReference>
<dbReference type="Pfam" id="PF00374">
    <property type="entry name" value="NiFeSe_Hases"/>
    <property type="match status" value="2"/>
</dbReference>
<evidence type="ECO:0000313" key="7">
    <source>
        <dbReference type="Proteomes" id="UP000609879"/>
    </source>
</evidence>
<proteinExistence type="inferred from homology"/>
<sequence>MTHRSDRLIDVRALARVEGEGAMHVRVRDGAVADVRLEIYEPPRFFEAFLRGRRHTEPPDITARICGICPVAYQMSACAAIEDACGAVVPPAVADLRRLLYCGEWIESHTLHIYLLHAPDFLGYAGALDLAKDRRDLVERGLALKKTGNDLVEVVGGRAIHPVNVRVGGFYRAPAPADLAPLRDRLRAALDQALATVRWVAGFDFPDFRHEHEMLALVDPGRYAIESGTVATTGGLAFGVQDFEDHVVEEHVPHSTALHARLAGRGRYLTGPAARYTLSRQWLSPLAREAAAEAGLGAECRNPYRSIVVRAVETVYAVEEAIRLIDRYEPPPAAAIDVPPRAGAGRGATEAPRGTLFHRYELDAAGLVTSARIVPPTAQNQAAVEHDLGRFVADRLDLPDDRLTAECEQAIRNYDPCISCATHFLDLRVDRG</sequence>
<dbReference type="EMBL" id="BOMI01000146">
    <property type="protein sequence ID" value="GID78490.1"/>
    <property type="molecule type" value="Genomic_DNA"/>
</dbReference>
<evidence type="ECO:0000256" key="3">
    <source>
        <dbReference type="ARBA" id="ARBA00022596"/>
    </source>
</evidence>
<comment type="cofactor">
    <cofactor evidence="1">
        <name>Ni(2+)</name>
        <dbReference type="ChEBI" id="CHEBI:49786"/>
    </cofactor>
</comment>
<keyword evidence="4" id="KW-0479">Metal-binding</keyword>